<sequence length="213" mass="22779">MRTIALTVAASCLLGVACLSLPTRKNVLQASAGAALATTLPAQAAKGDTATLETTEGTITIELKPEWAPIGVERFKELINVGFYDEARFFRVVPGFIVQFGLSGDPALNKKYKAANLKDDPVKVSNKKGTLVFATAGPNTRTSQMFINFGDNGFLDRQGFSPIGEVTSGLDVALKLNAEYGEKPNQGKITSQGNAYLQEAFPRLSYIKKASLS</sequence>
<dbReference type="EMBL" id="CAKKNE010000001">
    <property type="protein sequence ID" value="CAH0366153.1"/>
    <property type="molecule type" value="Genomic_DNA"/>
</dbReference>
<organism evidence="5 6">
    <name type="scientific">Pelagomonas calceolata</name>
    <dbReference type="NCBI Taxonomy" id="35677"/>
    <lineage>
        <taxon>Eukaryota</taxon>
        <taxon>Sar</taxon>
        <taxon>Stramenopiles</taxon>
        <taxon>Ochrophyta</taxon>
        <taxon>Pelagophyceae</taxon>
        <taxon>Pelagomonadales</taxon>
        <taxon>Pelagomonadaceae</taxon>
        <taxon>Pelagomonas</taxon>
    </lineage>
</organism>
<protein>
    <recommendedName>
        <fullName evidence="3">Peptidyl-prolyl cis-trans isomerase</fullName>
        <shortName evidence="3">PPIase</shortName>
        <ecNumber evidence="3">5.2.1.8</ecNumber>
    </recommendedName>
</protein>
<evidence type="ECO:0000256" key="2">
    <source>
        <dbReference type="ARBA" id="ARBA00023235"/>
    </source>
</evidence>
<dbReference type="InterPro" id="IPR044665">
    <property type="entry name" value="E_coli_cyclophilin_A-like"/>
</dbReference>
<dbReference type="EC" id="5.2.1.8" evidence="3"/>
<feature type="chain" id="PRO_5035341129" description="Peptidyl-prolyl cis-trans isomerase" evidence="3">
    <location>
        <begin position="19"/>
        <end position="213"/>
    </location>
</feature>
<dbReference type="SUPFAM" id="SSF50891">
    <property type="entry name" value="Cyclophilin-like"/>
    <property type="match status" value="1"/>
</dbReference>
<keyword evidence="3" id="KW-0732">Signal</keyword>
<comment type="function">
    <text evidence="3">PPIases accelerate the folding of proteins. It catalyzes the cis-trans isomerization of proline imidic peptide bonds in oligopeptides.</text>
</comment>
<proteinExistence type="inferred from homology"/>
<dbReference type="GO" id="GO:0003755">
    <property type="term" value="F:peptidyl-prolyl cis-trans isomerase activity"/>
    <property type="evidence" value="ECO:0007669"/>
    <property type="project" value="UniProtKB-UniRule"/>
</dbReference>
<comment type="similarity">
    <text evidence="3">Belongs to the cyclophilin-type PPIase family.</text>
</comment>
<evidence type="ECO:0000256" key="3">
    <source>
        <dbReference type="RuleBase" id="RU363019"/>
    </source>
</evidence>
<dbReference type="OrthoDB" id="423037at2759"/>
<dbReference type="Gene3D" id="2.40.100.10">
    <property type="entry name" value="Cyclophilin-like"/>
    <property type="match status" value="1"/>
</dbReference>
<dbReference type="PROSITE" id="PS50072">
    <property type="entry name" value="CSA_PPIASE_2"/>
    <property type="match status" value="1"/>
</dbReference>
<keyword evidence="1 3" id="KW-0697">Rotamase</keyword>
<gene>
    <name evidence="5" type="ORF">PECAL_1P26280</name>
</gene>
<keyword evidence="6" id="KW-1185">Reference proteome</keyword>
<evidence type="ECO:0000313" key="6">
    <source>
        <dbReference type="Proteomes" id="UP000789595"/>
    </source>
</evidence>
<feature type="domain" description="PPIase cyclophilin-type" evidence="4">
    <location>
        <begin position="46"/>
        <end position="178"/>
    </location>
</feature>
<evidence type="ECO:0000256" key="1">
    <source>
        <dbReference type="ARBA" id="ARBA00023110"/>
    </source>
</evidence>
<comment type="caution">
    <text evidence="5">The sequence shown here is derived from an EMBL/GenBank/DDBJ whole genome shotgun (WGS) entry which is preliminary data.</text>
</comment>
<dbReference type="PANTHER" id="PTHR43246">
    <property type="entry name" value="PEPTIDYL-PROLYL CIS-TRANS ISOMERASE CYP38, CHLOROPLASTIC"/>
    <property type="match status" value="1"/>
</dbReference>
<dbReference type="Proteomes" id="UP000789595">
    <property type="component" value="Unassembled WGS sequence"/>
</dbReference>
<dbReference type="AlphaFoldDB" id="A0A8J2S9F6"/>
<reference evidence="5" key="1">
    <citation type="submission" date="2021-11" db="EMBL/GenBank/DDBJ databases">
        <authorList>
            <consortium name="Genoscope - CEA"/>
            <person name="William W."/>
        </authorList>
    </citation>
    <scope>NUCLEOTIDE SEQUENCE</scope>
</reference>
<dbReference type="Pfam" id="PF00160">
    <property type="entry name" value="Pro_isomerase"/>
    <property type="match status" value="1"/>
</dbReference>
<dbReference type="InterPro" id="IPR002130">
    <property type="entry name" value="Cyclophilin-type_PPIase_dom"/>
</dbReference>
<evidence type="ECO:0000313" key="5">
    <source>
        <dbReference type="EMBL" id="CAH0366153.1"/>
    </source>
</evidence>
<accession>A0A8J2S9F6</accession>
<dbReference type="PRINTS" id="PR00153">
    <property type="entry name" value="CSAPPISMRASE"/>
</dbReference>
<evidence type="ECO:0000259" key="4">
    <source>
        <dbReference type="PROSITE" id="PS50072"/>
    </source>
</evidence>
<dbReference type="InterPro" id="IPR029000">
    <property type="entry name" value="Cyclophilin-like_dom_sf"/>
</dbReference>
<keyword evidence="2 3" id="KW-0413">Isomerase</keyword>
<name>A0A8J2S9F6_9STRA</name>
<feature type="signal peptide" evidence="3">
    <location>
        <begin position="1"/>
        <end position="18"/>
    </location>
</feature>
<comment type="catalytic activity">
    <reaction evidence="3">
        <text>[protein]-peptidylproline (omega=180) = [protein]-peptidylproline (omega=0)</text>
        <dbReference type="Rhea" id="RHEA:16237"/>
        <dbReference type="Rhea" id="RHEA-COMP:10747"/>
        <dbReference type="Rhea" id="RHEA-COMP:10748"/>
        <dbReference type="ChEBI" id="CHEBI:83833"/>
        <dbReference type="ChEBI" id="CHEBI:83834"/>
        <dbReference type="EC" id="5.2.1.8"/>
    </reaction>
</comment>
<dbReference type="PROSITE" id="PS51257">
    <property type="entry name" value="PROKAR_LIPOPROTEIN"/>
    <property type="match status" value="1"/>
</dbReference>